<keyword evidence="2" id="KW-1185">Reference proteome</keyword>
<dbReference type="Proteomes" id="UP000095282">
    <property type="component" value="Unplaced"/>
</dbReference>
<feature type="region of interest" description="Disordered" evidence="1">
    <location>
        <begin position="1"/>
        <end position="72"/>
    </location>
</feature>
<feature type="compositionally biased region" description="Basic and acidic residues" evidence="1">
    <location>
        <begin position="8"/>
        <end position="18"/>
    </location>
</feature>
<proteinExistence type="predicted"/>
<organism evidence="2 3">
    <name type="scientific">Caenorhabditis tropicalis</name>
    <dbReference type="NCBI Taxonomy" id="1561998"/>
    <lineage>
        <taxon>Eukaryota</taxon>
        <taxon>Metazoa</taxon>
        <taxon>Ecdysozoa</taxon>
        <taxon>Nematoda</taxon>
        <taxon>Chromadorea</taxon>
        <taxon>Rhabditida</taxon>
        <taxon>Rhabditina</taxon>
        <taxon>Rhabditomorpha</taxon>
        <taxon>Rhabditoidea</taxon>
        <taxon>Rhabditidae</taxon>
        <taxon>Peloderinae</taxon>
        <taxon>Caenorhabditis</taxon>
    </lineage>
</organism>
<name>A0A1I7UQX7_9PELO</name>
<accession>A0A1I7UQX7</accession>
<dbReference type="WBParaSite" id="Csp11.Scaffold630.g18455.t1">
    <property type="protein sequence ID" value="Csp11.Scaffold630.g18455.t1"/>
    <property type="gene ID" value="Csp11.Scaffold630.g18455"/>
</dbReference>
<evidence type="ECO:0000313" key="3">
    <source>
        <dbReference type="WBParaSite" id="Csp11.Scaffold630.g18455.t1"/>
    </source>
</evidence>
<dbReference type="AlphaFoldDB" id="A0A1I7UQX7"/>
<protein>
    <submittedName>
        <fullName evidence="3">Uncharacterized protein</fullName>
    </submittedName>
</protein>
<reference evidence="3" key="1">
    <citation type="submission" date="2016-11" db="UniProtKB">
        <authorList>
            <consortium name="WormBaseParasite"/>
        </authorList>
    </citation>
    <scope>IDENTIFICATION</scope>
</reference>
<sequence>MGGVKQLCSDEKSNEDRGSGGQRLGRGNGEDGWIDEDDDEEQRREAVTIPRPTPFERGEGRDEQLQEHNSVD</sequence>
<evidence type="ECO:0000313" key="2">
    <source>
        <dbReference type="Proteomes" id="UP000095282"/>
    </source>
</evidence>
<evidence type="ECO:0000256" key="1">
    <source>
        <dbReference type="SAM" id="MobiDB-lite"/>
    </source>
</evidence>
<feature type="compositionally biased region" description="Basic and acidic residues" evidence="1">
    <location>
        <begin position="54"/>
        <end position="72"/>
    </location>
</feature>